<dbReference type="AlphaFoldDB" id="A0AAW2PH48"/>
<gene>
    <name evidence="2" type="ORF">Sangu_0974400</name>
</gene>
<accession>A0AAW2PH48</accession>
<comment type="caution">
    <text evidence="2">The sequence shown here is derived from an EMBL/GenBank/DDBJ whole genome shotgun (WGS) entry which is preliminary data.</text>
</comment>
<evidence type="ECO:0000256" key="1">
    <source>
        <dbReference type="SAM" id="MobiDB-lite"/>
    </source>
</evidence>
<reference evidence="2" key="2">
    <citation type="journal article" date="2024" name="Plant">
        <title>Genomic evolution and insights into agronomic trait innovations of Sesamum species.</title>
        <authorList>
            <person name="Miao H."/>
            <person name="Wang L."/>
            <person name="Qu L."/>
            <person name="Liu H."/>
            <person name="Sun Y."/>
            <person name="Le M."/>
            <person name="Wang Q."/>
            <person name="Wei S."/>
            <person name="Zheng Y."/>
            <person name="Lin W."/>
            <person name="Duan Y."/>
            <person name="Cao H."/>
            <person name="Xiong S."/>
            <person name="Wang X."/>
            <person name="Wei L."/>
            <person name="Li C."/>
            <person name="Ma Q."/>
            <person name="Ju M."/>
            <person name="Zhao R."/>
            <person name="Li G."/>
            <person name="Mu C."/>
            <person name="Tian Q."/>
            <person name="Mei H."/>
            <person name="Zhang T."/>
            <person name="Gao T."/>
            <person name="Zhang H."/>
        </authorList>
    </citation>
    <scope>NUCLEOTIDE SEQUENCE</scope>
    <source>
        <strain evidence="2">G01</strain>
    </source>
</reference>
<feature type="region of interest" description="Disordered" evidence="1">
    <location>
        <begin position="28"/>
        <end position="53"/>
    </location>
</feature>
<dbReference type="EMBL" id="JACGWK010000005">
    <property type="protein sequence ID" value="KAL0353931.1"/>
    <property type="molecule type" value="Genomic_DNA"/>
</dbReference>
<sequence length="53" mass="5723">MRVSYHSIECILGAAMACGHEDISINAAESENPSESNRGCQCSPRVRRQTPGC</sequence>
<proteinExistence type="predicted"/>
<reference evidence="2" key="1">
    <citation type="submission" date="2020-06" db="EMBL/GenBank/DDBJ databases">
        <authorList>
            <person name="Li T."/>
            <person name="Hu X."/>
            <person name="Zhang T."/>
            <person name="Song X."/>
            <person name="Zhang H."/>
            <person name="Dai N."/>
            <person name="Sheng W."/>
            <person name="Hou X."/>
            <person name="Wei L."/>
        </authorList>
    </citation>
    <scope>NUCLEOTIDE SEQUENCE</scope>
    <source>
        <strain evidence="2">G01</strain>
        <tissue evidence="2">Leaf</tissue>
    </source>
</reference>
<feature type="compositionally biased region" description="Polar residues" evidence="1">
    <location>
        <begin position="28"/>
        <end position="40"/>
    </location>
</feature>
<organism evidence="2">
    <name type="scientific">Sesamum angustifolium</name>
    <dbReference type="NCBI Taxonomy" id="2727405"/>
    <lineage>
        <taxon>Eukaryota</taxon>
        <taxon>Viridiplantae</taxon>
        <taxon>Streptophyta</taxon>
        <taxon>Embryophyta</taxon>
        <taxon>Tracheophyta</taxon>
        <taxon>Spermatophyta</taxon>
        <taxon>Magnoliopsida</taxon>
        <taxon>eudicotyledons</taxon>
        <taxon>Gunneridae</taxon>
        <taxon>Pentapetalae</taxon>
        <taxon>asterids</taxon>
        <taxon>lamiids</taxon>
        <taxon>Lamiales</taxon>
        <taxon>Pedaliaceae</taxon>
        <taxon>Sesamum</taxon>
    </lineage>
</organism>
<name>A0AAW2PH48_9LAMI</name>
<evidence type="ECO:0000313" key="2">
    <source>
        <dbReference type="EMBL" id="KAL0353931.1"/>
    </source>
</evidence>
<protein>
    <submittedName>
        <fullName evidence="2">Uncharacterized protein</fullName>
    </submittedName>
</protein>